<evidence type="ECO:0000256" key="4">
    <source>
        <dbReference type="ARBA" id="ARBA00022989"/>
    </source>
</evidence>
<feature type="transmembrane region" description="Helical" evidence="6">
    <location>
        <begin position="152"/>
        <end position="174"/>
    </location>
</feature>
<feature type="transmembrane region" description="Helical" evidence="6">
    <location>
        <begin position="363"/>
        <end position="384"/>
    </location>
</feature>
<comment type="subcellular location">
    <subcellularLocation>
        <location evidence="1">Cell membrane</location>
        <topology evidence="1">Multi-pass membrane protein</topology>
    </subcellularLocation>
</comment>
<name>A0A4Q2TWA4_9HYPH</name>
<feature type="transmembrane region" description="Helical" evidence="6">
    <location>
        <begin position="211"/>
        <end position="229"/>
    </location>
</feature>
<protein>
    <submittedName>
        <fullName evidence="7">Sugar transporter</fullName>
    </submittedName>
</protein>
<feature type="transmembrane region" description="Helical" evidence="6">
    <location>
        <begin position="180"/>
        <end position="199"/>
    </location>
</feature>
<keyword evidence="5 6" id="KW-0472">Membrane</keyword>
<keyword evidence="2" id="KW-1003">Cell membrane</keyword>
<feature type="transmembrane region" description="Helical" evidence="6">
    <location>
        <begin position="299"/>
        <end position="318"/>
    </location>
</feature>
<organism evidence="7 8">
    <name type="scientific">Ciceribacter ferrooxidans</name>
    <dbReference type="NCBI Taxonomy" id="2509717"/>
    <lineage>
        <taxon>Bacteria</taxon>
        <taxon>Pseudomonadati</taxon>
        <taxon>Pseudomonadota</taxon>
        <taxon>Alphaproteobacteria</taxon>
        <taxon>Hyphomicrobiales</taxon>
        <taxon>Rhizobiaceae</taxon>
        <taxon>Ciceribacter</taxon>
    </lineage>
</organism>
<feature type="transmembrane region" description="Helical" evidence="6">
    <location>
        <begin position="390"/>
        <end position="409"/>
    </location>
</feature>
<sequence>MAKSIVANSALNAAAGLSLLLIGFACSIITARLLGPEANGIIAFSLWLAVTASLVAELGTGVMLLRLLPQLKSQGYSTADRRGFAAYLLRPVIGSTLLLTALYAAVFALAEHEHWATSAPVVVVITGVLFFIQSIGSSAKNYLLGEQQVGTFFRLSTISGILQLAGVAVGAVFFGIPGALIGYTLGFTVQFTYAAGILAVRANNCGISPRYLFGSSVLLSVQFVVDSIFLNRVEFFFLERYSGVATVGFYAAAMSLANLALQLPVQLTGSLVPYYSQKLQDHGGTTLPAAVFEAVVRNLAYITLPLSFGLAVISPRLISTIFGEAFAPAGPALAVLALVTPVNVLGLICTQYLFSLDRVRERLVVSIVGAVTMVGGAFLVVPAYGAEGAAAVRFVVFALMSALMMRRLTFERSLAGLYWNLLRIAFAATACAGAAWLVLVLVPGLAGLVLAIVAGALCYIVALRVFRAVAVEDGAVAESIASRLPGAAGTAARRIVKLAFGRHDDCRGES</sequence>
<evidence type="ECO:0000256" key="2">
    <source>
        <dbReference type="ARBA" id="ARBA00022475"/>
    </source>
</evidence>
<gene>
    <name evidence="7" type="ORF">EUU22_01960</name>
</gene>
<feature type="transmembrane region" description="Helical" evidence="6">
    <location>
        <begin position="330"/>
        <end position="354"/>
    </location>
</feature>
<feature type="transmembrane region" description="Helical" evidence="6">
    <location>
        <begin position="12"/>
        <end position="35"/>
    </location>
</feature>
<accession>A0A4Q2TWA4</accession>
<comment type="caution">
    <text evidence="7">The sequence shown here is derived from an EMBL/GenBank/DDBJ whole genome shotgun (WGS) entry which is preliminary data.</text>
</comment>
<reference evidence="7 8" key="1">
    <citation type="submission" date="2019-01" db="EMBL/GenBank/DDBJ databases">
        <authorList>
            <person name="Deng T."/>
        </authorList>
    </citation>
    <scope>NUCLEOTIDE SEQUENCE [LARGE SCALE GENOMIC DNA]</scope>
    <source>
        <strain evidence="7 8">F8825</strain>
    </source>
</reference>
<feature type="transmembrane region" description="Helical" evidence="6">
    <location>
        <begin position="421"/>
        <end position="439"/>
    </location>
</feature>
<dbReference type="PANTHER" id="PTHR30250">
    <property type="entry name" value="PST FAMILY PREDICTED COLANIC ACID TRANSPORTER"/>
    <property type="match status" value="1"/>
</dbReference>
<evidence type="ECO:0000313" key="8">
    <source>
        <dbReference type="Proteomes" id="UP000291088"/>
    </source>
</evidence>
<keyword evidence="7" id="KW-0762">Sugar transport</keyword>
<keyword evidence="7" id="KW-0813">Transport</keyword>
<dbReference type="Pfam" id="PF13440">
    <property type="entry name" value="Polysacc_synt_3"/>
    <property type="match status" value="1"/>
</dbReference>
<dbReference type="InterPro" id="IPR050833">
    <property type="entry name" value="Poly_Biosynth_Transport"/>
</dbReference>
<feature type="transmembrane region" description="Helical" evidence="6">
    <location>
        <begin position="445"/>
        <end position="466"/>
    </location>
</feature>
<dbReference type="PANTHER" id="PTHR30250:SF11">
    <property type="entry name" value="O-ANTIGEN TRANSPORTER-RELATED"/>
    <property type="match status" value="1"/>
</dbReference>
<dbReference type="GO" id="GO:0005886">
    <property type="term" value="C:plasma membrane"/>
    <property type="evidence" value="ECO:0007669"/>
    <property type="project" value="UniProtKB-SubCell"/>
</dbReference>
<dbReference type="EMBL" id="SDVB01000082">
    <property type="protein sequence ID" value="RYC25777.1"/>
    <property type="molecule type" value="Genomic_DNA"/>
</dbReference>
<evidence type="ECO:0000256" key="5">
    <source>
        <dbReference type="ARBA" id="ARBA00023136"/>
    </source>
</evidence>
<proteinExistence type="predicted"/>
<dbReference type="OrthoDB" id="4688147at2"/>
<feature type="transmembrane region" description="Helical" evidence="6">
    <location>
        <begin position="41"/>
        <end position="68"/>
    </location>
</feature>
<keyword evidence="4 6" id="KW-1133">Transmembrane helix</keyword>
<keyword evidence="8" id="KW-1185">Reference proteome</keyword>
<evidence type="ECO:0000313" key="7">
    <source>
        <dbReference type="EMBL" id="RYC25777.1"/>
    </source>
</evidence>
<dbReference type="AlphaFoldDB" id="A0A4Q2TWA4"/>
<dbReference type="Proteomes" id="UP000291088">
    <property type="component" value="Unassembled WGS sequence"/>
</dbReference>
<evidence type="ECO:0000256" key="3">
    <source>
        <dbReference type="ARBA" id="ARBA00022692"/>
    </source>
</evidence>
<evidence type="ECO:0000256" key="1">
    <source>
        <dbReference type="ARBA" id="ARBA00004651"/>
    </source>
</evidence>
<feature type="transmembrane region" description="Helical" evidence="6">
    <location>
        <begin position="88"/>
        <end position="109"/>
    </location>
</feature>
<feature type="transmembrane region" description="Helical" evidence="6">
    <location>
        <begin position="115"/>
        <end position="132"/>
    </location>
</feature>
<dbReference type="RefSeq" id="WP_129330435.1">
    <property type="nucleotide sequence ID" value="NZ_SDVB01000082.1"/>
</dbReference>
<feature type="transmembrane region" description="Helical" evidence="6">
    <location>
        <begin position="241"/>
        <end position="261"/>
    </location>
</feature>
<evidence type="ECO:0000256" key="6">
    <source>
        <dbReference type="SAM" id="Phobius"/>
    </source>
</evidence>
<dbReference type="PROSITE" id="PS51257">
    <property type="entry name" value="PROKAR_LIPOPROTEIN"/>
    <property type="match status" value="1"/>
</dbReference>
<keyword evidence="3 6" id="KW-0812">Transmembrane</keyword>